<feature type="active site" description="Nucleophile" evidence="9">
    <location>
        <position position="788"/>
    </location>
</feature>
<dbReference type="SUPFAM" id="SSF53448">
    <property type="entry name" value="Nucleotide-diphospho-sugar transferases"/>
    <property type="match status" value="1"/>
</dbReference>
<dbReference type="PANTHER" id="PTHR43867:SF2">
    <property type="entry name" value="CELLULOSE SYNTHASE CATALYTIC SUBUNIT A [UDP-FORMING]"/>
    <property type="match status" value="1"/>
</dbReference>
<keyword evidence="2 12" id="KW-0328">Glycosyltransferase</keyword>
<feature type="transmembrane region" description="Helical" evidence="10">
    <location>
        <begin position="327"/>
        <end position="347"/>
    </location>
</feature>
<dbReference type="Pfam" id="PF02836">
    <property type="entry name" value="Glyco_hydro_2_C"/>
    <property type="match status" value="1"/>
</dbReference>
<keyword evidence="5 9" id="KW-0378">Hydrolase</keyword>
<feature type="transmembrane region" description="Helical" evidence="10">
    <location>
        <begin position="461"/>
        <end position="482"/>
    </location>
</feature>
<evidence type="ECO:0000256" key="3">
    <source>
        <dbReference type="ARBA" id="ARBA00022679"/>
    </source>
</evidence>
<dbReference type="InterPro" id="IPR029044">
    <property type="entry name" value="Nucleotide-diphossugar_trans"/>
</dbReference>
<evidence type="ECO:0000256" key="10">
    <source>
        <dbReference type="SAM" id="Phobius"/>
    </source>
</evidence>
<dbReference type="InterPro" id="IPR006103">
    <property type="entry name" value="Glyco_hydro_2_cat"/>
</dbReference>
<evidence type="ECO:0000256" key="4">
    <source>
        <dbReference type="ARBA" id="ARBA00022692"/>
    </source>
</evidence>
<dbReference type="InterPro" id="IPR050321">
    <property type="entry name" value="Glycosyltr_2/OpgH_subfam"/>
</dbReference>
<feature type="transmembrane region" description="Helical" evidence="10">
    <location>
        <begin position="434"/>
        <end position="455"/>
    </location>
</feature>
<dbReference type="CDD" id="cd06421">
    <property type="entry name" value="CESA_CelA_like"/>
    <property type="match status" value="1"/>
</dbReference>
<dbReference type="RefSeq" id="WP_234860261.1">
    <property type="nucleotide sequence ID" value="NZ_JAKEVZ010000002.1"/>
</dbReference>
<organism evidence="12 13">
    <name type="scientific">Mariniradius sediminis</name>
    <dbReference type="NCBI Taxonomy" id="2909237"/>
    <lineage>
        <taxon>Bacteria</taxon>
        <taxon>Pseudomonadati</taxon>
        <taxon>Bacteroidota</taxon>
        <taxon>Cytophagia</taxon>
        <taxon>Cytophagales</taxon>
        <taxon>Cyclobacteriaceae</taxon>
        <taxon>Mariniradius</taxon>
    </lineage>
</organism>
<evidence type="ECO:0000256" key="8">
    <source>
        <dbReference type="ARBA" id="ARBA00023295"/>
    </source>
</evidence>
<comment type="subcellular location">
    <subcellularLocation>
        <location evidence="1">Membrane</location>
        <topology evidence="1">Multi-pass membrane protein</topology>
    </subcellularLocation>
</comment>
<evidence type="ECO:0000313" key="13">
    <source>
        <dbReference type="Proteomes" id="UP001201449"/>
    </source>
</evidence>
<accession>A0ABS9BQ56</accession>
<protein>
    <submittedName>
        <fullName evidence="12">Glycosyltransferase</fullName>
        <ecNumber evidence="12">2.4.-.-</ecNumber>
    </submittedName>
</protein>
<dbReference type="Gene3D" id="3.20.20.80">
    <property type="entry name" value="Glycosidases"/>
    <property type="match status" value="2"/>
</dbReference>
<dbReference type="Gene3D" id="3.90.550.10">
    <property type="entry name" value="Spore Coat Polysaccharide Biosynthesis Protein SpsA, Chain A"/>
    <property type="match status" value="1"/>
</dbReference>
<feature type="transmembrane region" description="Helical" evidence="10">
    <location>
        <begin position="389"/>
        <end position="414"/>
    </location>
</feature>
<evidence type="ECO:0000259" key="11">
    <source>
        <dbReference type="PROSITE" id="PS51764"/>
    </source>
</evidence>
<sequence>MNGKLFQGKLILLLAISSLVIFLYGFFEEVRIGYRFTYYLLMISLIFKLLKVGFEWYHFAGLPKPRPVSANPKQPTRKYSVDMLTTFVPGEPYDMLERTLKAMIAVRYPHTSYLCDEGDDPIAKRLCRELGVVHVTRQTHENAKAGNVNNALKQATGELCVILDPDHAPFPEFLDHVLHHFDDPEIGYVQVVQAYGNQKESLIAQGAAEQTYLFYGPYMQAMGEYGTAQAIGANCTFRRAALDSIGGHAPGLTEDMHTSMLLHAKGWKSAYEPVILSRGQVPSSISAYYKQQLKWSRGTFDLWFNLFPKLFFKFTWRQKIHYGLLPIYYLFGFITLIDVFVPALALITGEYPWLMDPKVFFVYFTPFFLFSLLYRFYAQAWLNHSEERGIHLVGGMLRVGTWWIFIIGFIYTLLNIKVPYIPTPKEHSTKGEFLLGFPNLVLALISAIALIYGLYVDWQPYSMLMAVFAAVNSIIFFGAFAIGQTTWVNNAKAKFKWLRNAVNLEQRHFSYLKFSRIAFYTALVVLFLSSGFFLLSSLHLGKDRYLNPTPKTLIEKELGGFYAGIYDPHFDFETNIALIQKHEADAGFQFPIISTYLAWGDGPLPQEKLRQIIQHGAIPMVTWEPWTSDFAAYAEIEDIKNNRKVFRYILDGYFDWYIDQMAVALRDLNSPVFLRFAHEMENPMYPWSRSGSNTPEEFVAAWKYVHLRFEKLGAHNVSWVWSPWSTEGFDAYFPEGEYIQYVDWIGLTALNYGSASKDMSSKTFEEIYRPFKSKIEEKGFDIPVMLAEFGSTSYRGENGKAWVNESLVVIKDKFPEIRSLVIFFSDWDRNWITDWRPSNDEAYIDWTFDLSGIVDHLADLDLYLWRNNRRAQDSTISNYEAPSSLVQDSSGFKLMVDGEPFYIKGVCYNAGHDWEEGFMPLSKRQLEADFSKIKEMGANTIRRYEPGIYDRNILSEANKQGLMVMFGFWFDPKTDFYTDEKKRKAYERRVLSTVRQRKDDKTIIAWNIGNETWGLLKKHYAQPYLTVVRRSYLEFLNDLAVKIKEIDPSRPVFSSEEHDNERLIAAIVQYKAFAPHLDGLGINSYYEQNISQLQDIMDTFYPDKPYVVTEFGPKGYWNTELGDYQTGGLAIEQSSLAKAEWYQKQWEEYILKNQGKNLGGMAFSWVDRTEGSATWFGITDYLGRKKPAYYYLQDAWRPDISKTKNFPDITIVGHWDPVSPGEGLWLSAAVTNEYLVTLNYSWVVYDEDWKKRTSILQTINNGQFVEIKIPDKPARAYVYAVDSAGNVVTASRPLVLK</sequence>
<keyword evidence="12" id="KW-0067">ATP-binding</keyword>
<keyword evidence="12" id="KW-0547">Nucleotide-binding</keyword>
<feature type="active site" description="Proton donor" evidence="9">
    <location>
        <position position="679"/>
    </location>
</feature>
<dbReference type="Pfam" id="PF02156">
    <property type="entry name" value="Glyco_hydro_26"/>
    <property type="match status" value="1"/>
</dbReference>
<keyword evidence="7 10" id="KW-0472">Membrane</keyword>
<evidence type="ECO:0000256" key="5">
    <source>
        <dbReference type="ARBA" id="ARBA00022801"/>
    </source>
</evidence>
<dbReference type="EMBL" id="JAKEVZ010000002">
    <property type="protein sequence ID" value="MCF1750137.1"/>
    <property type="molecule type" value="Genomic_DNA"/>
</dbReference>
<dbReference type="Proteomes" id="UP001201449">
    <property type="component" value="Unassembled WGS sequence"/>
</dbReference>
<keyword evidence="6 10" id="KW-1133">Transmembrane helix</keyword>
<evidence type="ECO:0000256" key="6">
    <source>
        <dbReference type="ARBA" id="ARBA00022989"/>
    </source>
</evidence>
<dbReference type="Pfam" id="PF13641">
    <property type="entry name" value="Glyco_tranf_2_3"/>
    <property type="match status" value="1"/>
</dbReference>
<keyword evidence="3 12" id="KW-0808">Transferase</keyword>
<evidence type="ECO:0000313" key="12">
    <source>
        <dbReference type="EMBL" id="MCF1750137.1"/>
    </source>
</evidence>
<evidence type="ECO:0000256" key="9">
    <source>
        <dbReference type="PROSITE-ProRule" id="PRU01100"/>
    </source>
</evidence>
<dbReference type="InterPro" id="IPR022790">
    <property type="entry name" value="GH26_dom"/>
</dbReference>
<dbReference type="InterPro" id="IPR017853">
    <property type="entry name" value="GH"/>
</dbReference>
<evidence type="ECO:0000256" key="1">
    <source>
        <dbReference type="ARBA" id="ARBA00004141"/>
    </source>
</evidence>
<feature type="domain" description="GH26" evidence="11">
    <location>
        <begin position="548"/>
        <end position="847"/>
    </location>
</feature>
<gene>
    <name evidence="12" type="ORF">L0U89_03570</name>
</gene>
<dbReference type="PANTHER" id="PTHR43867">
    <property type="entry name" value="CELLULOSE SYNTHASE CATALYTIC SUBUNIT A [UDP-FORMING]"/>
    <property type="match status" value="1"/>
</dbReference>
<feature type="transmembrane region" description="Helical" evidence="10">
    <location>
        <begin position="6"/>
        <end position="27"/>
    </location>
</feature>
<dbReference type="SUPFAM" id="SSF51445">
    <property type="entry name" value="(Trans)glycosidases"/>
    <property type="match status" value="2"/>
</dbReference>
<reference evidence="12 13" key="1">
    <citation type="submission" date="2022-01" db="EMBL/GenBank/DDBJ databases">
        <title>Mariniradius saccharolyticus sp. nov., isolated from sediment of a river.</title>
        <authorList>
            <person name="Liu H."/>
        </authorList>
    </citation>
    <scope>NUCLEOTIDE SEQUENCE [LARGE SCALE GENOMIC DNA]</scope>
    <source>
        <strain evidence="12 13">RY-2</strain>
    </source>
</reference>
<comment type="caution">
    <text evidence="12">The sequence shown here is derived from an EMBL/GenBank/DDBJ whole genome shotgun (WGS) entry which is preliminary data.</text>
</comment>
<feature type="transmembrane region" description="Helical" evidence="10">
    <location>
        <begin position="39"/>
        <end position="59"/>
    </location>
</feature>
<evidence type="ECO:0000256" key="2">
    <source>
        <dbReference type="ARBA" id="ARBA00022676"/>
    </source>
</evidence>
<dbReference type="GO" id="GO:0016757">
    <property type="term" value="F:glycosyltransferase activity"/>
    <property type="evidence" value="ECO:0007669"/>
    <property type="project" value="UniProtKB-KW"/>
</dbReference>
<name>A0ABS9BQ56_9BACT</name>
<keyword evidence="4 10" id="KW-0812">Transmembrane</keyword>
<keyword evidence="8 9" id="KW-0326">Glycosidase</keyword>
<dbReference type="EC" id="2.4.-.-" evidence="12"/>
<feature type="transmembrane region" description="Helical" evidence="10">
    <location>
        <begin position="359"/>
        <end position="377"/>
    </location>
</feature>
<comment type="similarity">
    <text evidence="9">Belongs to the glycosyl hydrolase 26 family.</text>
</comment>
<dbReference type="GO" id="GO:0005524">
    <property type="term" value="F:ATP binding"/>
    <property type="evidence" value="ECO:0007669"/>
    <property type="project" value="UniProtKB-KW"/>
</dbReference>
<proteinExistence type="inferred from homology"/>
<evidence type="ECO:0000256" key="7">
    <source>
        <dbReference type="ARBA" id="ARBA00023136"/>
    </source>
</evidence>
<keyword evidence="13" id="KW-1185">Reference proteome</keyword>
<dbReference type="PROSITE" id="PS51764">
    <property type="entry name" value="GH26"/>
    <property type="match status" value="1"/>
</dbReference>
<feature type="transmembrane region" description="Helical" evidence="10">
    <location>
        <begin position="517"/>
        <end position="540"/>
    </location>
</feature>